<keyword evidence="3" id="KW-0813">Transport</keyword>
<evidence type="ECO:0000256" key="6">
    <source>
        <dbReference type="ARBA" id="ARBA00022989"/>
    </source>
</evidence>
<keyword evidence="7 8" id="KW-0472">Membrane</keyword>
<dbReference type="GO" id="GO:0009847">
    <property type="term" value="P:spore germination"/>
    <property type="evidence" value="ECO:0007669"/>
    <property type="project" value="InterPro"/>
</dbReference>
<sequence>MQKAKINAGELAALMLLFEMGTSVVVGVGMQAKQDAPLAILIGMASGLLLFLIYDSLYRRHGNLSLVGWLQAGFGRPLGGLAAMLYMLYFFYIAARVMRDFGALLLSSILPLTPMAAVHLVMVLPVMYACLLGIETIGRVGEIFLSIVVFLGVLSLLLLIASNVLQWENLLPPLEHGWKPVLKTAFPLTTTFPFGELVVFTMLLPCLNHPRLARKTGLTVILISGFALSTIITLNISVLSLYGAENTTFPLLRTLGKIRLGEFIERLEVIAIVTLIIGGFFKITIFLYASIMGFTELFHIRKRRRELTLCLGALLFLYSLLMTDSFIKHIEVGLKIVPLYLHLPFQVVLPLLLLALTWVRGRVKAQGR</sequence>
<feature type="transmembrane region" description="Helical" evidence="8">
    <location>
        <begin position="269"/>
        <end position="295"/>
    </location>
</feature>
<keyword evidence="6 8" id="KW-1133">Transmembrane helix</keyword>
<dbReference type="PANTHER" id="PTHR34975:SF2">
    <property type="entry name" value="SPORE GERMINATION PROTEIN A2"/>
    <property type="match status" value="1"/>
</dbReference>
<accession>F8FRR5</accession>
<feature type="transmembrane region" description="Helical" evidence="8">
    <location>
        <begin position="339"/>
        <end position="359"/>
    </location>
</feature>
<evidence type="ECO:0000256" key="7">
    <source>
        <dbReference type="ARBA" id="ARBA00023136"/>
    </source>
</evidence>
<dbReference type="KEGG" id="pms:KNP414_02061"/>
<evidence type="ECO:0000313" key="10">
    <source>
        <dbReference type="Proteomes" id="UP000006620"/>
    </source>
</evidence>
<comment type="subcellular location">
    <subcellularLocation>
        <location evidence="1">Membrane</location>
        <topology evidence="1">Multi-pass membrane protein</topology>
    </subcellularLocation>
</comment>
<feature type="transmembrane region" description="Helical" evidence="8">
    <location>
        <begin position="78"/>
        <end position="95"/>
    </location>
</feature>
<proteinExistence type="inferred from homology"/>
<protein>
    <submittedName>
        <fullName evidence="9">Spore germination protein KB</fullName>
    </submittedName>
</protein>
<comment type="similarity">
    <text evidence="2">Belongs to the amino acid-polyamine-organocation (APC) superfamily. Spore germination protein (SGP) (TC 2.A.3.9) family.</text>
</comment>
<reference evidence="10" key="1">
    <citation type="submission" date="2011-06" db="EMBL/GenBank/DDBJ databases">
        <title>Complete genome sequence of Paenibacillus mucilaginosus KNP414.</title>
        <authorList>
            <person name="Wang J."/>
            <person name="Hu S."/>
            <person name="Hu X."/>
            <person name="Zhang B."/>
            <person name="Dong D."/>
            <person name="Zhang S."/>
            <person name="Zhao K."/>
            <person name="Wu D."/>
        </authorList>
    </citation>
    <scope>NUCLEOTIDE SEQUENCE [LARGE SCALE GENOMIC DNA]</scope>
    <source>
        <strain evidence="10">KNP414</strain>
    </source>
</reference>
<dbReference type="PANTHER" id="PTHR34975">
    <property type="entry name" value="SPORE GERMINATION PROTEIN A2"/>
    <property type="match status" value="1"/>
</dbReference>
<evidence type="ECO:0000256" key="3">
    <source>
        <dbReference type="ARBA" id="ARBA00022448"/>
    </source>
</evidence>
<dbReference type="Pfam" id="PF03845">
    <property type="entry name" value="Spore_permease"/>
    <property type="match status" value="1"/>
</dbReference>
<organism evidence="9 10">
    <name type="scientific">Paenibacillus mucilaginosus (strain KNP414)</name>
    <dbReference type="NCBI Taxonomy" id="1036673"/>
    <lineage>
        <taxon>Bacteria</taxon>
        <taxon>Bacillati</taxon>
        <taxon>Bacillota</taxon>
        <taxon>Bacilli</taxon>
        <taxon>Bacillales</taxon>
        <taxon>Paenibacillaceae</taxon>
        <taxon>Paenibacillus</taxon>
    </lineage>
</organism>
<gene>
    <name evidence="9" type="ordered locus">KNP414_02061</name>
</gene>
<evidence type="ECO:0000313" key="9">
    <source>
        <dbReference type="EMBL" id="AEI40622.1"/>
    </source>
</evidence>
<evidence type="ECO:0000256" key="4">
    <source>
        <dbReference type="ARBA" id="ARBA00022544"/>
    </source>
</evidence>
<feature type="transmembrane region" description="Helical" evidence="8">
    <location>
        <begin position="219"/>
        <end position="242"/>
    </location>
</feature>
<evidence type="ECO:0000256" key="2">
    <source>
        <dbReference type="ARBA" id="ARBA00007998"/>
    </source>
</evidence>
<dbReference type="Proteomes" id="UP000006620">
    <property type="component" value="Chromosome"/>
</dbReference>
<dbReference type="AlphaFoldDB" id="F8FRR5"/>
<reference evidence="9 10" key="2">
    <citation type="journal article" date="2013" name="Genome Announc.">
        <title>Genome Sequence of Growth-Improving Paenibacillus mucilaginosus Strain KNP414.</title>
        <authorList>
            <person name="Lu J.J."/>
            <person name="Wang J.F."/>
            <person name="Hu X.F."/>
        </authorList>
    </citation>
    <scope>NUCLEOTIDE SEQUENCE [LARGE SCALE GENOMIC DNA]</scope>
    <source>
        <strain evidence="9 10">KNP414</strain>
    </source>
</reference>
<feature type="transmembrane region" description="Helical" evidence="8">
    <location>
        <begin position="185"/>
        <end position="207"/>
    </location>
</feature>
<feature type="transmembrane region" description="Helical" evidence="8">
    <location>
        <begin position="12"/>
        <end position="32"/>
    </location>
</feature>
<dbReference type="GO" id="GO:0016020">
    <property type="term" value="C:membrane"/>
    <property type="evidence" value="ECO:0007669"/>
    <property type="project" value="UniProtKB-SubCell"/>
</dbReference>
<dbReference type="EMBL" id="CP002869">
    <property type="protein sequence ID" value="AEI40622.1"/>
    <property type="molecule type" value="Genomic_DNA"/>
</dbReference>
<feature type="transmembrane region" description="Helical" evidence="8">
    <location>
        <begin position="143"/>
        <end position="165"/>
    </location>
</feature>
<dbReference type="RefSeq" id="WP_013915783.1">
    <property type="nucleotide sequence ID" value="NC_015690.1"/>
</dbReference>
<feature type="transmembrane region" description="Helical" evidence="8">
    <location>
        <begin position="38"/>
        <end position="57"/>
    </location>
</feature>
<dbReference type="NCBIfam" id="TIGR00912">
    <property type="entry name" value="2A0309"/>
    <property type="match status" value="1"/>
</dbReference>
<feature type="transmembrane region" description="Helical" evidence="8">
    <location>
        <begin position="307"/>
        <end position="327"/>
    </location>
</feature>
<dbReference type="Gene3D" id="1.20.1730.10">
    <property type="entry name" value="Sodium/glucose cotransporter"/>
    <property type="match status" value="1"/>
</dbReference>
<dbReference type="HOGENOM" id="CLU_047547_1_1_9"/>
<evidence type="ECO:0000256" key="5">
    <source>
        <dbReference type="ARBA" id="ARBA00022692"/>
    </source>
</evidence>
<evidence type="ECO:0000256" key="1">
    <source>
        <dbReference type="ARBA" id="ARBA00004141"/>
    </source>
</evidence>
<dbReference type="PATRIC" id="fig|1036673.3.peg.1845"/>
<keyword evidence="5 8" id="KW-0812">Transmembrane</keyword>
<dbReference type="InterPro" id="IPR004761">
    <property type="entry name" value="Spore_GerAB"/>
</dbReference>
<name>F8FRR5_PAEMK</name>
<keyword evidence="4" id="KW-0309">Germination</keyword>
<dbReference type="InterPro" id="IPR038377">
    <property type="entry name" value="Na/Glc_symporter_sf"/>
</dbReference>
<evidence type="ECO:0000256" key="8">
    <source>
        <dbReference type="SAM" id="Phobius"/>
    </source>
</evidence>
<feature type="transmembrane region" description="Helical" evidence="8">
    <location>
        <begin position="101"/>
        <end position="131"/>
    </location>
</feature>